<keyword evidence="3" id="KW-0675">Receptor</keyword>
<dbReference type="InterPro" id="IPR042100">
    <property type="entry name" value="Bug_dom1"/>
</dbReference>
<proteinExistence type="inferred from homology"/>
<dbReference type="SUPFAM" id="SSF53850">
    <property type="entry name" value="Periplasmic binding protein-like II"/>
    <property type="match status" value="1"/>
</dbReference>
<feature type="signal peptide" evidence="2">
    <location>
        <begin position="1"/>
        <end position="25"/>
    </location>
</feature>
<dbReference type="CDD" id="cd13578">
    <property type="entry name" value="PBP2_Bug27"/>
    <property type="match status" value="1"/>
</dbReference>
<keyword evidence="4" id="KW-1185">Reference proteome</keyword>
<protein>
    <submittedName>
        <fullName evidence="3">Tripartite-type tricarboxylate transporter receptor subunit TctC</fullName>
    </submittedName>
</protein>
<dbReference type="RefSeq" id="WP_354442794.1">
    <property type="nucleotide sequence ID" value="NZ_JBEPSH010000003.1"/>
</dbReference>
<dbReference type="Gene3D" id="3.40.190.10">
    <property type="entry name" value="Periplasmic binding protein-like II"/>
    <property type="match status" value="1"/>
</dbReference>
<dbReference type="EMBL" id="JBEPSH010000003">
    <property type="protein sequence ID" value="MET4576730.1"/>
    <property type="molecule type" value="Genomic_DNA"/>
</dbReference>
<organism evidence="3 4">
    <name type="scientific">Ottowia thiooxydans</name>
    <dbReference type="NCBI Taxonomy" id="219182"/>
    <lineage>
        <taxon>Bacteria</taxon>
        <taxon>Pseudomonadati</taxon>
        <taxon>Pseudomonadota</taxon>
        <taxon>Betaproteobacteria</taxon>
        <taxon>Burkholderiales</taxon>
        <taxon>Comamonadaceae</taxon>
        <taxon>Ottowia</taxon>
    </lineage>
</organism>
<name>A0ABV2Q6U5_9BURK</name>
<keyword evidence="2" id="KW-0732">Signal</keyword>
<gene>
    <name evidence="3" type="ORF">ABIE13_001839</name>
</gene>
<comment type="caution">
    <text evidence="3">The sequence shown here is derived from an EMBL/GenBank/DDBJ whole genome shotgun (WGS) entry which is preliminary data.</text>
</comment>
<reference evidence="3 4" key="1">
    <citation type="submission" date="2024-06" db="EMBL/GenBank/DDBJ databases">
        <title>Sorghum-associated microbial communities from plants grown in Nebraska, USA.</title>
        <authorList>
            <person name="Schachtman D."/>
        </authorList>
    </citation>
    <scope>NUCLEOTIDE SEQUENCE [LARGE SCALE GENOMIC DNA]</scope>
    <source>
        <strain evidence="3 4">2709</strain>
    </source>
</reference>
<accession>A0ABV2Q6U5</accession>
<dbReference type="Proteomes" id="UP001549320">
    <property type="component" value="Unassembled WGS sequence"/>
</dbReference>
<evidence type="ECO:0000256" key="1">
    <source>
        <dbReference type="ARBA" id="ARBA00006987"/>
    </source>
</evidence>
<dbReference type="PANTHER" id="PTHR42928">
    <property type="entry name" value="TRICARBOXYLATE-BINDING PROTEIN"/>
    <property type="match status" value="1"/>
</dbReference>
<dbReference type="Gene3D" id="3.40.190.150">
    <property type="entry name" value="Bordetella uptake gene, domain 1"/>
    <property type="match status" value="1"/>
</dbReference>
<evidence type="ECO:0000313" key="4">
    <source>
        <dbReference type="Proteomes" id="UP001549320"/>
    </source>
</evidence>
<comment type="similarity">
    <text evidence="1">Belongs to the UPF0065 (bug) family.</text>
</comment>
<feature type="chain" id="PRO_5046200041" evidence="2">
    <location>
        <begin position="26"/>
        <end position="325"/>
    </location>
</feature>
<dbReference type="Pfam" id="PF03401">
    <property type="entry name" value="TctC"/>
    <property type="match status" value="1"/>
</dbReference>
<evidence type="ECO:0000256" key="2">
    <source>
        <dbReference type="SAM" id="SignalP"/>
    </source>
</evidence>
<dbReference type="PANTHER" id="PTHR42928:SF5">
    <property type="entry name" value="BLR1237 PROTEIN"/>
    <property type="match status" value="1"/>
</dbReference>
<sequence length="325" mass="33601">MTFLLSRRTALIAGSASLALPQAWAQGTYPSRPVQLIHGFGAGGNADVVARLVAQKLQDSFKQPVVIDIKSGAGGSIATNFVAKSAPDGYNLVMLTGAHTVSAALKKSLPYDPVKDFSFISTVSSFPFVVAVRAEHPAKTLAELIALAKKDPGKITFTSVGVGSTQHMVGELLGSAANAELLHVPYRGGGAPVQAVIAGDVDVLTDTLTVATPHLKSGRLRALGVTSATAWPSIPDIPPVSGTLPGFEVRSWLGIAAPASTPAPVVQKLTAAVHQALQDATLQQSLAAAGSAASPCTPDEFRTMVQKEIARWHAVITKVGIPLQA</sequence>
<evidence type="ECO:0000313" key="3">
    <source>
        <dbReference type="EMBL" id="MET4576730.1"/>
    </source>
</evidence>
<dbReference type="PIRSF" id="PIRSF017082">
    <property type="entry name" value="YflP"/>
    <property type="match status" value="1"/>
</dbReference>
<dbReference type="InterPro" id="IPR005064">
    <property type="entry name" value="BUG"/>
</dbReference>